<feature type="active site" description="Proton acceptor" evidence="8">
    <location>
        <position position="255"/>
    </location>
</feature>
<dbReference type="EC" id="2.7.7.108" evidence="8"/>
<keyword evidence="10" id="KW-1185">Reference proteome</keyword>
<evidence type="ECO:0000256" key="5">
    <source>
        <dbReference type="ARBA" id="ARBA00022741"/>
    </source>
</evidence>
<keyword evidence="7 8" id="KW-0460">Magnesium</keyword>
<organism evidence="9 10">
    <name type="scientific">Sphaerotilus microaerophilus</name>
    <dbReference type="NCBI Taxonomy" id="2914710"/>
    <lineage>
        <taxon>Bacteria</taxon>
        <taxon>Pseudomonadati</taxon>
        <taxon>Pseudomonadota</taxon>
        <taxon>Betaproteobacteria</taxon>
        <taxon>Burkholderiales</taxon>
        <taxon>Sphaerotilaceae</taxon>
        <taxon>Sphaerotilus</taxon>
    </lineage>
</organism>
<proteinExistence type="inferred from homology"/>
<name>A0ABN6PJX5_9BURK</name>
<comment type="cofactor">
    <cofactor evidence="8">
        <name>Mg(2+)</name>
        <dbReference type="ChEBI" id="CHEBI:18420"/>
    </cofactor>
    <cofactor evidence="8">
        <name>Mn(2+)</name>
        <dbReference type="ChEBI" id="CHEBI:29035"/>
    </cofactor>
</comment>
<dbReference type="InterPro" id="IPR003846">
    <property type="entry name" value="SelO"/>
</dbReference>
<dbReference type="RefSeq" id="WP_251972059.1">
    <property type="nucleotide sequence ID" value="NZ_AP025730.1"/>
</dbReference>
<reference evidence="9" key="1">
    <citation type="submission" date="2022-04" db="EMBL/GenBank/DDBJ databases">
        <title>Whole genome sequence of Sphaerotilus sp. FB-5.</title>
        <authorList>
            <person name="Takeda M."/>
            <person name="Narihara S."/>
            <person name="Akimoto M."/>
            <person name="Akimoto R."/>
            <person name="Nishiyashiki S."/>
            <person name="Murakami T."/>
        </authorList>
    </citation>
    <scope>NUCLEOTIDE SEQUENCE</scope>
    <source>
        <strain evidence="9">FB-5</strain>
    </source>
</reference>
<feature type="binding site" evidence="8">
    <location>
        <position position="122"/>
    </location>
    <ligand>
        <name>ATP</name>
        <dbReference type="ChEBI" id="CHEBI:30616"/>
    </ligand>
</feature>
<evidence type="ECO:0000256" key="2">
    <source>
        <dbReference type="ARBA" id="ARBA00022679"/>
    </source>
</evidence>
<keyword evidence="8" id="KW-0464">Manganese</keyword>
<comment type="catalytic activity">
    <reaction evidence="8">
        <text>L-tyrosyl-[protein] + ATP = O-(5'-adenylyl)-L-tyrosyl-[protein] + diphosphate</text>
        <dbReference type="Rhea" id="RHEA:54288"/>
        <dbReference type="Rhea" id="RHEA-COMP:10136"/>
        <dbReference type="Rhea" id="RHEA-COMP:13846"/>
        <dbReference type="ChEBI" id="CHEBI:30616"/>
        <dbReference type="ChEBI" id="CHEBI:33019"/>
        <dbReference type="ChEBI" id="CHEBI:46858"/>
        <dbReference type="ChEBI" id="CHEBI:83624"/>
        <dbReference type="EC" id="2.7.7.108"/>
    </reaction>
</comment>
<sequence>MPRFGFDHSYARDLPGASVSCQPATVPTPRLLYVNEPLAQELGLDPAAWRGAVGDALFAGNALPEDAQPIAQAYAGHQFGGFSPQLGDGRALLLGELIDRRGQRRDVAFKGSGRTPFSRGGDGKAAIGPMLREVLIGEALHALGIPTTRALAVAATGEEVWRDRPLPGAVLTRVAASHLRVGTFQFFAARGAVEPLRRLADYAIARHDPALADLGGMDEGPARYLGLLRAVAQRQAALVAQWLNVGFIHGVMNTDNMAISGESIDFGPCAFMEAFDPAAVFSSIDHGGRYAYGNQPHIARWNLARLAEALLPLLVDAPRDLDDEAALQRAAAQAMAVIDAFPGWHAQALRQGQRAKLGLQVATAADDVVGDEADDALARDWLALLQAQGADFTLAWRHLADAAEGRDAPLAALLAEPAALQPWLARWRTRCAQDDLAAGLTDPAAAATARAARLRAVNPWVIARNQRVEEALEAATDHGDLGPFERLLAALRQPFDERPAYARYAEPAPPAVTARYQTFCGT</sequence>
<comment type="catalytic activity">
    <reaction evidence="8">
        <text>L-histidyl-[protein] + UTP = N(tele)-(5'-uridylyl)-L-histidyl-[protein] + diphosphate</text>
        <dbReference type="Rhea" id="RHEA:83891"/>
        <dbReference type="Rhea" id="RHEA-COMP:9745"/>
        <dbReference type="Rhea" id="RHEA-COMP:20239"/>
        <dbReference type="ChEBI" id="CHEBI:29979"/>
        <dbReference type="ChEBI" id="CHEBI:33019"/>
        <dbReference type="ChEBI" id="CHEBI:46398"/>
        <dbReference type="ChEBI" id="CHEBI:233474"/>
    </reaction>
</comment>
<evidence type="ECO:0000256" key="7">
    <source>
        <dbReference type="ARBA" id="ARBA00022842"/>
    </source>
</evidence>
<comment type="similarity">
    <text evidence="1 8">Belongs to the SELO family.</text>
</comment>
<evidence type="ECO:0000256" key="4">
    <source>
        <dbReference type="ARBA" id="ARBA00022723"/>
    </source>
</evidence>
<dbReference type="EC" id="2.7.7.-" evidence="8"/>
<feature type="binding site" evidence="8">
    <location>
        <position position="256"/>
    </location>
    <ligand>
        <name>Mg(2+)</name>
        <dbReference type="ChEBI" id="CHEBI:18420"/>
    </ligand>
</feature>
<feature type="binding site" evidence="8">
    <location>
        <position position="180"/>
    </location>
    <ligand>
        <name>ATP</name>
        <dbReference type="ChEBI" id="CHEBI:30616"/>
    </ligand>
</feature>
<feature type="binding site" evidence="8">
    <location>
        <position position="90"/>
    </location>
    <ligand>
        <name>ATP</name>
        <dbReference type="ChEBI" id="CHEBI:30616"/>
    </ligand>
</feature>
<comment type="catalytic activity">
    <reaction evidence="8">
        <text>L-seryl-[protein] + UTP = O-(5'-uridylyl)-L-seryl-[protein] + diphosphate</text>
        <dbReference type="Rhea" id="RHEA:64604"/>
        <dbReference type="Rhea" id="RHEA-COMP:9863"/>
        <dbReference type="Rhea" id="RHEA-COMP:16635"/>
        <dbReference type="ChEBI" id="CHEBI:29999"/>
        <dbReference type="ChEBI" id="CHEBI:33019"/>
        <dbReference type="ChEBI" id="CHEBI:46398"/>
        <dbReference type="ChEBI" id="CHEBI:156051"/>
    </reaction>
</comment>
<comment type="catalytic activity">
    <reaction evidence="8">
        <text>L-seryl-[protein] + ATP = 3-O-(5'-adenylyl)-L-seryl-[protein] + diphosphate</text>
        <dbReference type="Rhea" id="RHEA:58120"/>
        <dbReference type="Rhea" id="RHEA-COMP:9863"/>
        <dbReference type="Rhea" id="RHEA-COMP:15073"/>
        <dbReference type="ChEBI" id="CHEBI:29999"/>
        <dbReference type="ChEBI" id="CHEBI:30616"/>
        <dbReference type="ChEBI" id="CHEBI:33019"/>
        <dbReference type="ChEBI" id="CHEBI:142516"/>
        <dbReference type="EC" id="2.7.7.108"/>
    </reaction>
</comment>
<evidence type="ECO:0000313" key="9">
    <source>
        <dbReference type="EMBL" id="BDI03807.1"/>
    </source>
</evidence>
<keyword evidence="5 8" id="KW-0547">Nucleotide-binding</keyword>
<keyword evidence="3 8" id="KW-0548">Nucleotidyltransferase</keyword>
<accession>A0ABN6PJX5</accession>
<feature type="binding site" evidence="8">
    <location>
        <position position="89"/>
    </location>
    <ligand>
        <name>ATP</name>
        <dbReference type="ChEBI" id="CHEBI:30616"/>
    </ligand>
</feature>
<feature type="binding site" evidence="8">
    <location>
        <position position="265"/>
    </location>
    <ligand>
        <name>ATP</name>
        <dbReference type="ChEBI" id="CHEBI:30616"/>
    </ligand>
</feature>
<keyword evidence="6 8" id="KW-0067">ATP-binding</keyword>
<dbReference type="Proteomes" id="UP001057498">
    <property type="component" value="Chromosome"/>
</dbReference>
<evidence type="ECO:0000313" key="10">
    <source>
        <dbReference type="Proteomes" id="UP001057498"/>
    </source>
</evidence>
<feature type="binding site" evidence="8">
    <location>
        <position position="123"/>
    </location>
    <ligand>
        <name>ATP</name>
        <dbReference type="ChEBI" id="CHEBI:30616"/>
    </ligand>
</feature>
<feature type="binding site" evidence="8">
    <location>
        <position position="87"/>
    </location>
    <ligand>
        <name>ATP</name>
        <dbReference type="ChEBI" id="CHEBI:30616"/>
    </ligand>
</feature>
<evidence type="ECO:0000256" key="3">
    <source>
        <dbReference type="ARBA" id="ARBA00022695"/>
    </source>
</evidence>
<comment type="function">
    <text evidence="8">Nucleotidyltransferase involved in the post-translational modification of proteins. It can catalyze the addition of adenosine monophosphate (AMP) or uridine monophosphate (UMP) to a protein, resulting in modifications known as AMPylation and UMPylation.</text>
</comment>
<dbReference type="PANTHER" id="PTHR32057">
    <property type="entry name" value="PROTEIN ADENYLYLTRANSFERASE SELO, MITOCHONDRIAL"/>
    <property type="match status" value="1"/>
</dbReference>
<feature type="binding site" evidence="8">
    <location>
        <position position="110"/>
    </location>
    <ligand>
        <name>ATP</name>
        <dbReference type="ChEBI" id="CHEBI:30616"/>
    </ligand>
</feature>
<dbReference type="NCBIfam" id="NF000658">
    <property type="entry name" value="PRK00029.1"/>
    <property type="match status" value="1"/>
</dbReference>
<evidence type="ECO:0000256" key="6">
    <source>
        <dbReference type="ARBA" id="ARBA00022840"/>
    </source>
</evidence>
<keyword evidence="2 8" id="KW-0808">Transferase</keyword>
<protein>
    <recommendedName>
        <fullName evidence="8">Protein nucleotidyltransferase YdiU</fullName>
        <ecNumber evidence="8">2.7.7.-</ecNumber>
    </recommendedName>
    <alternativeName>
        <fullName evidence="8">Protein adenylyltransferase YdiU</fullName>
        <ecNumber evidence="8">2.7.7.108</ecNumber>
    </alternativeName>
    <alternativeName>
        <fullName evidence="8">Protein uridylyltransferase YdiU</fullName>
        <ecNumber evidence="8">2.7.7.-</ecNumber>
    </alternativeName>
</protein>
<feature type="binding site" evidence="8">
    <location>
        <position position="173"/>
    </location>
    <ligand>
        <name>ATP</name>
        <dbReference type="ChEBI" id="CHEBI:30616"/>
    </ligand>
</feature>
<dbReference type="Pfam" id="PF02696">
    <property type="entry name" value="SelO"/>
    <property type="match status" value="1"/>
</dbReference>
<comment type="catalytic activity">
    <reaction evidence="8">
        <text>L-threonyl-[protein] + ATP = 3-O-(5'-adenylyl)-L-threonyl-[protein] + diphosphate</text>
        <dbReference type="Rhea" id="RHEA:54292"/>
        <dbReference type="Rhea" id="RHEA-COMP:11060"/>
        <dbReference type="Rhea" id="RHEA-COMP:13847"/>
        <dbReference type="ChEBI" id="CHEBI:30013"/>
        <dbReference type="ChEBI" id="CHEBI:30616"/>
        <dbReference type="ChEBI" id="CHEBI:33019"/>
        <dbReference type="ChEBI" id="CHEBI:138113"/>
        <dbReference type="EC" id="2.7.7.108"/>
    </reaction>
</comment>
<dbReference type="PANTHER" id="PTHR32057:SF14">
    <property type="entry name" value="PROTEIN ADENYLYLTRANSFERASE SELO, MITOCHONDRIAL"/>
    <property type="match status" value="1"/>
</dbReference>
<feature type="binding site" evidence="8">
    <location>
        <position position="265"/>
    </location>
    <ligand>
        <name>Mg(2+)</name>
        <dbReference type="ChEBI" id="CHEBI:18420"/>
    </ligand>
</feature>
<evidence type="ECO:0000256" key="1">
    <source>
        <dbReference type="ARBA" id="ARBA00009747"/>
    </source>
</evidence>
<comment type="catalytic activity">
    <reaction evidence="8">
        <text>L-tyrosyl-[protein] + UTP = O-(5'-uridylyl)-L-tyrosyl-[protein] + diphosphate</text>
        <dbReference type="Rhea" id="RHEA:83887"/>
        <dbReference type="Rhea" id="RHEA-COMP:10136"/>
        <dbReference type="Rhea" id="RHEA-COMP:20238"/>
        <dbReference type="ChEBI" id="CHEBI:33019"/>
        <dbReference type="ChEBI" id="CHEBI:46398"/>
        <dbReference type="ChEBI" id="CHEBI:46858"/>
        <dbReference type="ChEBI" id="CHEBI:90602"/>
    </reaction>
</comment>
<dbReference type="HAMAP" id="MF_00692">
    <property type="entry name" value="SelO"/>
    <property type="match status" value="1"/>
</dbReference>
<gene>
    <name evidence="8" type="primary">ydiU</name>
    <name evidence="8" type="synonym">selO</name>
    <name evidence="9" type="ORF">CATMQ487_07770</name>
</gene>
<dbReference type="EMBL" id="AP025730">
    <property type="protein sequence ID" value="BDI03807.1"/>
    <property type="molecule type" value="Genomic_DNA"/>
</dbReference>
<evidence type="ECO:0000256" key="8">
    <source>
        <dbReference type="HAMAP-Rule" id="MF_00692"/>
    </source>
</evidence>
<keyword evidence="4 8" id="KW-0479">Metal-binding</keyword>